<organism evidence="1 2">
    <name type="scientific">Terracoccus luteus</name>
    <dbReference type="NCBI Taxonomy" id="53356"/>
    <lineage>
        <taxon>Bacteria</taxon>
        <taxon>Bacillati</taxon>
        <taxon>Actinomycetota</taxon>
        <taxon>Actinomycetes</taxon>
        <taxon>Micrococcales</taxon>
        <taxon>Intrasporangiaceae</taxon>
        <taxon>Terracoccus</taxon>
    </lineage>
</organism>
<protein>
    <submittedName>
        <fullName evidence="1">Uncharacterized protein DUF664</fullName>
    </submittedName>
</protein>
<dbReference type="Proteomes" id="UP000278440">
    <property type="component" value="Unassembled WGS sequence"/>
</dbReference>
<evidence type="ECO:0000313" key="1">
    <source>
        <dbReference type="EMBL" id="RKT79726.1"/>
    </source>
</evidence>
<dbReference type="InterPro" id="IPR034660">
    <property type="entry name" value="DinB/YfiT-like"/>
</dbReference>
<accession>A0A495Y3C7</accession>
<name>A0A495Y3C7_9MICO</name>
<dbReference type="SUPFAM" id="SSF109854">
    <property type="entry name" value="DinB/YfiT-like putative metalloenzymes"/>
    <property type="match status" value="1"/>
</dbReference>
<dbReference type="OrthoDB" id="2363925at2"/>
<dbReference type="EMBL" id="RBXT01000001">
    <property type="protein sequence ID" value="RKT79726.1"/>
    <property type="molecule type" value="Genomic_DNA"/>
</dbReference>
<keyword evidence="2" id="KW-1185">Reference proteome</keyword>
<reference evidence="1 2" key="1">
    <citation type="submission" date="2018-10" db="EMBL/GenBank/DDBJ databases">
        <title>Sequencing the genomes of 1000 actinobacteria strains.</title>
        <authorList>
            <person name="Klenk H.-P."/>
        </authorList>
    </citation>
    <scope>NUCLEOTIDE SEQUENCE [LARGE SCALE GENOMIC DNA]</scope>
    <source>
        <strain evidence="1 2">DSM 44267</strain>
    </source>
</reference>
<dbReference type="Pfam" id="PF04978">
    <property type="entry name" value="MST"/>
    <property type="match status" value="1"/>
</dbReference>
<dbReference type="AlphaFoldDB" id="A0A495Y3C7"/>
<comment type="caution">
    <text evidence="1">The sequence shown here is derived from an EMBL/GenBank/DDBJ whole genome shotgun (WGS) entry which is preliminary data.</text>
</comment>
<proteinExistence type="predicted"/>
<dbReference type="NCBIfam" id="NF047843">
    <property type="entry name" value="MST_Rv0443"/>
    <property type="match status" value="1"/>
</dbReference>
<gene>
    <name evidence="1" type="ORF">DFJ68_3204</name>
</gene>
<sequence length="176" mass="19225">MSQSPDAARDLLRDAFGRIAEGVPDVVDGLSVDELLWRPDAASNHVAWLLWHLTRQHDAQVADLAGAEQVWRSGGWAERFALPYEPDAHGYGQSDADVAAFTVSDPSLFGAYAAAVHDETVTYLGTLDDDAAYERVVDDAWDPPVTVAVRLVSVVDDAAKHLGQAQYLKGLVERRR</sequence>
<dbReference type="RefSeq" id="WP_121034572.1">
    <property type="nucleotide sequence ID" value="NZ_RBXT01000001.1"/>
</dbReference>
<evidence type="ECO:0000313" key="2">
    <source>
        <dbReference type="Proteomes" id="UP000278440"/>
    </source>
</evidence>
<dbReference type="Gene3D" id="1.20.120.450">
    <property type="entry name" value="dinb family like domain"/>
    <property type="match status" value="1"/>
</dbReference>
<dbReference type="InterPro" id="IPR007061">
    <property type="entry name" value="MST-like"/>
</dbReference>